<dbReference type="Proteomes" id="UP001497644">
    <property type="component" value="Chromosome 3"/>
</dbReference>
<proteinExistence type="predicted"/>
<evidence type="ECO:0000313" key="2">
    <source>
        <dbReference type="Proteomes" id="UP001497644"/>
    </source>
</evidence>
<keyword evidence="2" id="KW-1185">Reference proteome</keyword>
<reference evidence="1" key="1">
    <citation type="submission" date="2024-04" db="EMBL/GenBank/DDBJ databases">
        <authorList>
            <consortium name="Molecular Ecology Group"/>
        </authorList>
    </citation>
    <scope>NUCLEOTIDE SEQUENCE</scope>
</reference>
<gene>
    <name evidence="1" type="ORF">LPLAT_LOCUS7844</name>
</gene>
<protein>
    <submittedName>
        <fullName evidence="1">Uncharacterized protein</fullName>
    </submittedName>
</protein>
<dbReference type="AlphaFoldDB" id="A0AAV2NPY8"/>
<organism evidence="1 2">
    <name type="scientific">Lasius platythorax</name>
    <dbReference type="NCBI Taxonomy" id="488582"/>
    <lineage>
        <taxon>Eukaryota</taxon>
        <taxon>Metazoa</taxon>
        <taxon>Ecdysozoa</taxon>
        <taxon>Arthropoda</taxon>
        <taxon>Hexapoda</taxon>
        <taxon>Insecta</taxon>
        <taxon>Pterygota</taxon>
        <taxon>Neoptera</taxon>
        <taxon>Endopterygota</taxon>
        <taxon>Hymenoptera</taxon>
        <taxon>Apocrita</taxon>
        <taxon>Aculeata</taxon>
        <taxon>Formicoidea</taxon>
        <taxon>Formicidae</taxon>
        <taxon>Formicinae</taxon>
        <taxon>Lasius</taxon>
        <taxon>Lasius</taxon>
    </lineage>
</organism>
<accession>A0AAV2NPY8</accession>
<evidence type="ECO:0000313" key="1">
    <source>
        <dbReference type="EMBL" id="CAL1681930.1"/>
    </source>
</evidence>
<name>A0AAV2NPY8_9HYME</name>
<dbReference type="EMBL" id="OZ034826">
    <property type="protein sequence ID" value="CAL1681930.1"/>
    <property type="molecule type" value="Genomic_DNA"/>
</dbReference>
<sequence length="80" mass="8917">MLAGSIGRTPMLLMLVKEAEALLYSGEKPERYNPLLTLIPPPGTVITSDQTFAFTRRPPGTPRLYPRYQVALNFALNARI</sequence>